<name>A0ABZ0X273_9GAMM</name>
<dbReference type="PANTHER" id="PTHR38733:SF1">
    <property type="entry name" value="TYPE IV METHYL-DIRECTED RESTRICTION ENZYME ECOKMCRBC"/>
    <property type="match status" value="1"/>
</dbReference>
<accession>A0ABZ0X273</accession>
<gene>
    <name evidence="1" type="ORF">SR900_07980</name>
</gene>
<dbReference type="PANTHER" id="PTHR38733">
    <property type="entry name" value="PROTEIN MCRC"/>
    <property type="match status" value="1"/>
</dbReference>
<dbReference type="EMBL" id="CP140158">
    <property type="protein sequence ID" value="WQG84402.1"/>
    <property type="molecule type" value="Genomic_DNA"/>
</dbReference>
<dbReference type="InterPro" id="IPR019292">
    <property type="entry name" value="McrC"/>
</dbReference>
<evidence type="ECO:0008006" key="3">
    <source>
        <dbReference type="Google" id="ProtNLM"/>
    </source>
</evidence>
<organism evidence="1 2">
    <name type="scientific">Kangiella aquimarina</name>
    <dbReference type="NCBI Taxonomy" id="261965"/>
    <lineage>
        <taxon>Bacteria</taxon>
        <taxon>Pseudomonadati</taxon>
        <taxon>Pseudomonadota</taxon>
        <taxon>Gammaproteobacteria</taxon>
        <taxon>Kangiellales</taxon>
        <taxon>Kangiellaceae</taxon>
        <taxon>Kangiella</taxon>
    </lineage>
</organism>
<sequence>MVKLFFGRFITNRGRTSNPSSSTGQAEVISLFFDMNELWETWLLFALKNKYKGSTDTKVLGKKVKSFWKSTNTNHTKQLETDILVEHKGELIVLDAKWKTPEMLPSDNDIKQMFAYNRLWGSNKAWLCYPKSNKAEGVHGLFQTDDNSFLGTWYYDLFDESGLLKRYLELPMLDVEELRV</sequence>
<evidence type="ECO:0000313" key="2">
    <source>
        <dbReference type="Proteomes" id="UP001324185"/>
    </source>
</evidence>
<proteinExistence type="predicted"/>
<protein>
    <recommendedName>
        <fullName evidence="3">Restriction endonuclease</fullName>
    </recommendedName>
</protein>
<keyword evidence="2" id="KW-1185">Reference proteome</keyword>
<dbReference type="RefSeq" id="WP_018624872.1">
    <property type="nucleotide sequence ID" value="NZ_CP140158.1"/>
</dbReference>
<dbReference type="Proteomes" id="UP001324185">
    <property type="component" value="Chromosome"/>
</dbReference>
<evidence type="ECO:0000313" key="1">
    <source>
        <dbReference type="EMBL" id="WQG84402.1"/>
    </source>
</evidence>
<dbReference type="Pfam" id="PF10117">
    <property type="entry name" value="McrBC"/>
    <property type="match status" value="1"/>
</dbReference>
<reference evidence="1 2" key="1">
    <citation type="submission" date="2023-11" db="EMBL/GenBank/DDBJ databases">
        <title>MicrobeMod: A computational toolkit for identifying prokaryotic methylation and restriction-modification with nanopore sequencing.</title>
        <authorList>
            <person name="Crits-Christoph A."/>
            <person name="Kang S.C."/>
            <person name="Lee H."/>
            <person name="Ostrov N."/>
        </authorList>
    </citation>
    <scope>NUCLEOTIDE SEQUENCE [LARGE SCALE GENOMIC DNA]</scope>
    <source>
        <strain evidence="1 2">DSMZ 16071</strain>
    </source>
</reference>